<dbReference type="SUPFAM" id="SSF48113">
    <property type="entry name" value="Heme-dependent peroxidases"/>
    <property type="match status" value="1"/>
</dbReference>
<evidence type="ECO:0000256" key="4">
    <source>
        <dbReference type="ARBA" id="ARBA00023180"/>
    </source>
</evidence>
<keyword evidence="2" id="KW-0964">Secreted</keyword>
<reference evidence="5" key="1">
    <citation type="submission" date="2020-11" db="EMBL/GenBank/DDBJ databases">
        <authorList>
            <person name="Tran Van P."/>
        </authorList>
    </citation>
    <scope>NUCLEOTIDE SEQUENCE</scope>
</reference>
<dbReference type="AlphaFoldDB" id="A0A7R8WGI3"/>
<dbReference type="PANTHER" id="PTHR11475:SF4">
    <property type="entry name" value="CHORION PEROXIDASE"/>
    <property type="match status" value="1"/>
</dbReference>
<evidence type="ECO:0000256" key="3">
    <source>
        <dbReference type="ARBA" id="ARBA00022559"/>
    </source>
</evidence>
<dbReference type="Pfam" id="PF03098">
    <property type="entry name" value="An_peroxidase"/>
    <property type="match status" value="1"/>
</dbReference>
<gene>
    <name evidence="5" type="ORF">CTOB1V02_LOCUS9113</name>
</gene>
<evidence type="ECO:0000256" key="1">
    <source>
        <dbReference type="ARBA" id="ARBA00004613"/>
    </source>
</evidence>
<dbReference type="PRINTS" id="PR00457">
    <property type="entry name" value="ANPEROXIDASE"/>
</dbReference>
<dbReference type="GO" id="GO:0004601">
    <property type="term" value="F:peroxidase activity"/>
    <property type="evidence" value="ECO:0007669"/>
    <property type="project" value="UniProtKB-KW"/>
</dbReference>
<name>A0A7R8WGI3_9CRUS</name>
<dbReference type="GO" id="GO:0005576">
    <property type="term" value="C:extracellular region"/>
    <property type="evidence" value="ECO:0007669"/>
    <property type="project" value="UniProtKB-SubCell"/>
</dbReference>
<dbReference type="GO" id="GO:0020037">
    <property type="term" value="F:heme binding"/>
    <property type="evidence" value="ECO:0007669"/>
    <property type="project" value="InterPro"/>
</dbReference>
<dbReference type="EMBL" id="OB663332">
    <property type="protein sequence ID" value="CAD7231261.1"/>
    <property type="molecule type" value="Genomic_DNA"/>
</dbReference>
<accession>A0A7R8WGI3</accession>
<comment type="subcellular location">
    <subcellularLocation>
        <location evidence="1">Secreted</location>
    </subcellularLocation>
</comment>
<dbReference type="InterPro" id="IPR019791">
    <property type="entry name" value="Haem_peroxidase_animal"/>
</dbReference>
<sequence length="461" mass="51321">ICGGNDAILNYNGPDQLSCPGGSRMLDVRALLTDPTSRATSKSNALTRAIHKLAQENKQFNYTLQDRAYGNGYPLVRHFCEPPALRCEGLPCEPSALNCDFSRRYRTIDGLCNNGAVWTWGATMTAMRRLLPSAYHDHREEPRGGDPTSSLPSAREISLLLHPDLNVPHTEITLMFMQFGQFMDHDISLMPIEEDETCCTTGGGECFPISVPQGDQQYSSIGVKCIKFARSSDCGKSFVGRREQFNEITAFIDASNVYGSDEVVANALRTHVDGKLKSGSTPTGGEFLPANTLGGIITGQFMAGDVRVNEQPGLTVMHVLFLREHNRIAEIIKNHPYLPNDDETIYQETRKIVGAELQKILYQDYLPLLVGPTVYNQFSLDPQMITSISASIHPFQTHLPPQRLERVRGPLELPSDRPPIREVQHEFLLPSKRAIPPVFSRFRVSVGREELALLIDCLYSC</sequence>
<protein>
    <submittedName>
        <fullName evidence="5">Uncharacterized protein</fullName>
    </submittedName>
</protein>
<dbReference type="PROSITE" id="PS50292">
    <property type="entry name" value="PEROXIDASE_3"/>
    <property type="match status" value="1"/>
</dbReference>
<evidence type="ECO:0000313" key="5">
    <source>
        <dbReference type="EMBL" id="CAD7231261.1"/>
    </source>
</evidence>
<feature type="non-terminal residue" evidence="5">
    <location>
        <position position="1"/>
    </location>
</feature>
<dbReference type="OrthoDB" id="6417353at2759"/>
<dbReference type="GO" id="GO:0006979">
    <property type="term" value="P:response to oxidative stress"/>
    <property type="evidence" value="ECO:0007669"/>
    <property type="project" value="InterPro"/>
</dbReference>
<keyword evidence="4" id="KW-0325">Glycoprotein</keyword>
<evidence type="ECO:0000256" key="2">
    <source>
        <dbReference type="ARBA" id="ARBA00022525"/>
    </source>
</evidence>
<proteinExistence type="predicted"/>
<dbReference type="Gene3D" id="1.10.640.10">
    <property type="entry name" value="Haem peroxidase domain superfamily, animal type"/>
    <property type="match status" value="1"/>
</dbReference>
<dbReference type="PANTHER" id="PTHR11475">
    <property type="entry name" value="OXIDASE/PEROXIDASE"/>
    <property type="match status" value="1"/>
</dbReference>
<keyword evidence="3" id="KW-0560">Oxidoreductase</keyword>
<keyword evidence="3" id="KW-0575">Peroxidase</keyword>
<dbReference type="InterPro" id="IPR010255">
    <property type="entry name" value="Haem_peroxidase_sf"/>
</dbReference>
<organism evidence="5">
    <name type="scientific">Cyprideis torosa</name>
    <dbReference type="NCBI Taxonomy" id="163714"/>
    <lineage>
        <taxon>Eukaryota</taxon>
        <taxon>Metazoa</taxon>
        <taxon>Ecdysozoa</taxon>
        <taxon>Arthropoda</taxon>
        <taxon>Crustacea</taxon>
        <taxon>Oligostraca</taxon>
        <taxon>Ostracoda</taxon>
        <taxon>Podocopa</taxon>
        <taxon>Podocopida</taxon>
        <taxon>Cytherocopina</taxon>
        <taxon>Cytheroidea</taxon>
        <taxon>Cytherideidae</taxon>
        <taxon>Cyprideis</taxon>
    </lineage>
</organism>
<dbReference type="InterPro" id="IPR037120">
    <property type="entry name" value="Haem_peroxidase_sf_animal"/>
</dbReference>